<evidence type="ECO:0000256" key="1">
    <source>
        <dbReference type="PROSITE-ProRule" id="PRU00176"/>
    </source>
</evidence>
<dbReference type="PANTHER" id="PTHR31223:SF70">
    <property type="entry name" value="LOG FAMILY PROTEIN YJL055W"/>
    <property type="match status" value="1"/>
</dbReference>
<sequence length="537" mass="58757">MGRRSRSRSRSPAARKDKDKDKEKKRTSSTRGRSPVKASKEKTKTKNESKASAKNGAEKGNRKRTRSSSSSGSSSGSSSSSRSSSSGSSSSGSRSSSSGSSSGSSRSSSGSSSSSSGDEKSKTPKAKKEVKEKETKEVKEVTKEPKEIKDKAPPPPPKAKSPKVSPPPKSPKKSPAPKSPTPPPRTRPTRRSVSKSVSKSPSPVKRGPRARSSSSSGSSRSPRRRKRSPTPKPTKLYIAHLTRNVTKDHVFEIFSVYGHVKSVDLPMDRFNFLPRGFAYVEYDDAEEAEAALKHMDGGQIDGQEITAQTILPMRPRDIRPARRPSPPPRRRPPPPAWRRSPPARFRGSFRAGGRRSRSPSPRRRSPLGECMVKNKINLIYGGGTVGLMGAIAKTVADGGCEVTGFLPEFFVVQDRGNLDSVGKTVLVQDMHTRKRNMLEKADAMIALPGGYGTFEELLEMITWVQLGLHDKPIGVLNIANYWGNLIDWIQNAVKEGFVYGENQDILIVADDCETLLRKLQERAANKEQSTHKIFPNM</sequence>
<feature type="region of interest" description="Disordered" evidence="2">
    <location>
        <begin position="1"/>
        <end position="235"/>
    </location>
</feature>
<dbReference type="Gene3D" id="3.40.50.450">
    <property type="match status" value="1"/>
</dbReference>
<comment type="caution">
    <text evidence="4">The sequence shown here is derived from an EMBL/GenBank/DDBJ whole genome shotgun (WGS) entry which is preliminary data.</text>
</comment>
<feature type="compositionally biased region" description="Pro residues" evidence="2">
    <location>
        <begin position="177"/>
        <end position="186"/>
    </location>
</feature>
<dbReference type="Proteomes" id="UP001159405">
    <property type="component" value="Unassembled WGS sequence"/>
</dbReference>
<dbReference type="PROSITE" id="PS50102">
    <property type="entry name" value="RRM"/>
    <property type="match status" value="1"/>
</dbReference>
<feature type="compositionally biased region" description="Low complexity" evidence="2">
    <location>
        <begin position="67"/>
        <end position="116"/>
    </location>
</feature>
<dbReference type="SUPFAM" id="SSF102405">
    <property type="entry name" value="MCP/YpsA-like"/>
    <property type="match status" value="1"/>
</dbReference>
<accession>A0ABN8QYB5</accession>
<dbReference type="Pfam" id="PF00076">
    <property type="entry name" value="RRM_1"/>
    <property type="match status" value="1"/>
</dbReference>
<feature type="compositionally biased region" description="Low complexity" evidence="2">
    <location>
        <begin position="194"/>
        <end position="220"/>
    </location>
</feature>
<dbReference type="SMART" id="SM00360">
    <property type="entry name" value="RRM"/>
    <property type="match status" value="1"/>
</dbReference>
<feature type="domain" description="RRM" evidence="3">
    <location>
        <begin position="234"/>
        <end position="312"/>
    </location>
</feature>
<feature type="compositionally biased region" description="Low complexity" evidence="2">
    <location>
        <begin position="337"/>
        <end position="351"/>
    </location>
</feature>
<name>A0ABN8QYB5_9CNID</name>
<dbReference type="Pfam" id="PF03641">
    <property type="entry name" value="Lysine_decarbox"/>
    <property type="match status" value="1"/>
</dbReference>
<reference evidence="4 5" key="1">
    <citation type="submission" date="2022-05" db="EMBL/GenBank/DDBJ databases">
        <authorList>
            <consortium name="Genoscope - CEA"/>
            <person name="William W."/>
        </authorList>
    </citation>
    <scope>NUCLEOTIDE SEQUENCE [LARGE SCALE GENOMIC DNA]</scope>
</reference>
<dbReference type="NCBIfam" id="TIGR00730">
    <property type="entry name" value="Rossman fold protein, TIGR00730 family"/>
    <property type="match status" value="1"/>
</dbReference>
<feature type="compositionally biased region" description="Pro residues" evidence="2">
    <location>
        <begin position="153"/>
        <end position="169"/>
    </location>
</feature>
<protein>
    <recommendedName>
        <fullName evidence="3">RRM domain-containing protein</fullName>
    </recommendedName>
</protein>
<dbReference type="Gene3D" id="3.30.70.330">
    <property type="match status" value="1"/>
</dbReference>
<feature type="compositionally biased region" description="Basic and acidic residues" evidence="2">
    <location>
        <begin position="38"/>
        <end position="60"/>
    </location>
</feature>
<evidence type="ECO:0000259" key="3">
    <source>
        <dbReference type="PROSITE" id="PS50102"/>
    </source>
</evidence>
<keyword evidence="5" id="KW-1185">Reference proteome</keyword>
<dbReference type="InterPro" id="IPR000504">
    <property type="entry name" value="RRM_dom"/>
</dbReference>
<feature type="region of interest" description="Disordered" evidence="2">
    <location>
        <begin position="304"/>
        <end position="367"/>
    </location>
</feature>
<dbReference type="SUPFAM" id="SSF54928">
    <property type="entry name" value="RNA-binding domain, RBD"/>
    <property type="match status" value="1"/>
</dbReference>
<feature type="compositionally biased region" description="Basic and acidic residues" evidence="2">
    <location>
        <begin position="117"/>
        <end position="152"/>
    </location>
</feature>
<dbReference type="PANTHER" id="PTHR31223">
    <property type="entry name" value="LOG FAMILY PROTEIN YJL055W"/>
    <property type="match status" value="1"/>
</dbReference>
<dbReference type="InterPro" id="IPR031100">
    <property type="entry name" value="LOG_fam"/>
</dbReference>
<dbReference type="InterPro" id="IPR035979">
    <property type="entry name" value="RBD_domain_sf"/>
</dbReference>
<feature type="compositionally biased region" description="Basic and acidic residues" evidence="2">
    <location>
        <begin position="14"/>
        <end position="26"/>
    </location>
</feature>
<evidence type="ECO:0000256" key="2">
    <source>
        <dbReference type="SAM" id="MobiDB-lite"/>
    </source>
</evidence>
<feature type="compositionally biased region" description="Basic residues" evidence="2">
    <location>
        <begin position="352"/>
        <end position="365"/>
    </location>
</feature>
<keyword evidence="1" id="KW-0694">RNA-binding</keyword>
<dbReference type="InterPro" id="IPR005269">
    <property type="entry name" value="LOG"/>
</dbReference>
<organism evidence="4 5">
    <name type="scientific">Porites lobata</name>
    <dbReference type="NCBI Taxonomy" id="104759"/>
    <lineage>
        <taxon>Eukaryota</taxon>
        <taxon>Metazoa</taxon>
        <taxon>Cnidaria</taxon>
        <taxon>Anthozoa</taxon>
        <taxon>Hexacorallia</taxon>
        <taxon>Scleractinia</taxon>
        <taxon>Fungiina</taxon>
        <taxon>Poritidae</taxon>
        <taxon>Porites</taxon>
    </lineage>
</organism>
<dbReference type="EMBL" id="CALNXK010000169">
    <property type="protein sequence ID" value="CAH3172044.1"/>
    <property type="molecule type" value="Genomic_DNA"/>
</dbReference>
<dbReference type="CDD" id="cd12365">
    <property type="entry name" value="RRM_RNPS1"/>
    <property type="match status" value="1"/>
</dbReference>
<dbReference type="InterPro" id="IPR034201">
    <property type="entry name" value="RNPS1_RRM"/>
</dbReference>
<gene>
    <name evidence="4" type="ORF">PLOB_00012312</name>
</gene>
<dbReference type="InterPro" id="IPR012677">
    <property type="entry name" value="Nucleotide-bd_a/b_plait_sf"/>
</dbReference>
<evidence type="ECO:0000313" key="5">
    <source>
        <dbReference type="Proteomes" id="UP001159405"/>
    </source>
</evidence>
<evidence type="ECO:0000313" key="4">
    <source>
        <dbReference type="EMBL" id="CAH3172044.1"/>
    </source>
</evidence>
<proteinExistence type="predicted"/>